<reference evidence="2 3" key="1">
    <citation type="submission" date="2016-04" db="EMBL/GenBank/DDBJ databases">
        <title>Complete genome of Pseudomonas fluorescens phage VSW-3.</title>
        <authorList>
            <person name="Zhang C.-J."/>
            <person name="Wei Y.-L."/>
            <person name="Ji X.-L."/>
        </authorList>
    </citation>
    <scope>NUCLEOTIDE SEQUENCE [LARGE SCALE GENOMIC DNA]</scope>
</reference>
<dbReference type="Proteomes" id="UP000222360">
    <property type="component" value="Segment"/>
</dbReference>
<name>A0A173GCV1_9CAUD</name>
<protein>
    <recommendedName>
        <fullName evidence="4">Internal virion protein</fullName>
    </recommendedName>
</protein>
<keyword evidence="3" id="KW-1185">Reference proteome</keyword>
<proteinExistence type="predicted"/>
<evidence type="ECO:0000256" key="1">
    <source>
        <dbReference type="SAM" id="MobiDB-lite"/>
    </source>
</evidence>
<evidence type="ECO:0000313" key="2">
    <source>
        <dbReference type="EMBL" id="ANH51100.1"/>
    </source>
</evidence>
<evidence type="ECO:0008006" key="4">
    <source>
        <dbReference type="Google" id="ProtNLM"/>
    </source>
</evidence>
<evidence type="ECO:0000313" key="3">
    <source>
        <dbReference type="Proteomes" id="UP000222360"/>
    </source>
</evidence>
<feature type="region of interest" description="Disordered" evidence="1">
    <location>
        <begin position="222"/>
        <end position="250"/>
    </location>
</feature>
<accession>A0A173GCV1</accession>
<organism evidence="2 3">
    <name type="scientific">Pseudomonas phage VSW-3</name>
    <dbReference type="NCBI Taxonomy" id="1852562"/>
    <lineage>
        <taxon>Viruses</taxon>
        <taxon>Duplodnaviria</taxon>
        <taxon>Heunggongvirae</taxon>
        <taxon>Uroviricota</taxon>
        <taxon>Caudoviricetes</taxon>
        <taxon>Autographivirales</taxon>
        <taxon>Autonotataviridae</taxon>
        <taxon>Napahaivirus</taxon>
        <taxon>Napahaivirus VSW3</taxon>
    </lineage>
</organism>
<sequence>MIPLIMAGVMAAQALEKGKLAKGQAKIDKFQAKSATKVENTMRATQNVLSKAKGDLARYQQARGNKYKLIQGAEAVESQQTNVLRLTDQAVRGGFDQRIAASEEAGALVAASGAAGVGGGSIDMIDASNRIRQQRVTELQDRSLKDATYDAERNIDQTIRSTILGLDDIQFNDDINFMQAQTPYIKEPSWAEIGMQAGMQFASTFNSMDGFQGMGNKIGGWLGQGPSGSKASGYSPEVLGKWSGPTTQLK</sequence>
<dbReference type="Pfam" id="PF24072">
    <property type="entry name" value="T7_gp14"/>
    <property type="match status" value="1"/>
</dbReference>
<dbReference type="InterPro" id="IPR038996">
    <property type="entry name" value="Gp14"/>
</dbReference>
<gene>
    <name evidence="2" type="ORF">VSW3_24</name>
</gene>
<dbReference type="EMBL" id="KX066068">
    <property type="protein sequence ID" value="ANH51100.1"/>
    <property type="molecule type" value="Genomic_DNA"/>
</dbReference>